<protein>
    <submittedName>
        <fullName evidence="2">Uncharacterized protein</fullName>
    </submittedName>
</protein>
<reference evidence="2 3" key="1">
    <citation type="submission" date="2019-05" db="EMBL/GenBank/DDBJ databases">
        <title>Arcobacter sp. nov., isolated from sea sediment.</title>
        <authorList>
            <person name="Kim W."/>
        </authorList>
    </citation>
    <scope>NUCLEOTIDE SEQUENCE [LARGE SCALE GENOMIC DNA]</scope>
    <source>
        <strain evidence="2 3">CAU 1517</strain>
    </source>
</reference>
<sequence length="501" mass="56800">MTVSSTHVSYSSYESISYRKVAKSQNETNSFQQTLAETSNKKDEPSTSEKVDLFDFEYFNSLSDDEKSAHLKLIGEESGFEKSIAFGMAASFGDIDMQKAVFETTSTMSKSEILTFSFDMSMGASRYLSGMELKASYSVDVENGYINYGLDDVNTSEYFKNMTATEFDFFFSTMSNSHIALSGVVGKEQAMPYANAYKNILTSYKNSLEDSSIIDEKYSMGLQRYNSFKAGDDFWFENSVFSKDADLKHEFVKFLSNLDVSEYMKLSANLWSSFGSGLMEDENGNIVPGNHEKNPKKEFSTLANIKNYFKGEIDDLEEGARKFGGDASEMISFLNRVLNFFNNYQENENKDDEKNNNINSKKNEKEDIEKLRAMVEDIFSLIKTGFTVSELESLQELLRKLKEEIKDGNYNEDEIEKLLSKIEKEVAAMEKRVNGQAIVKSEEGNLKQNDTKTEENPTQEFLERIDTALTKLKTLEKGLIAREDAATKSEVLAMIKEFSNA</sequence>
<dbReference type="AlphaFoldDB" id="A0A5R8Y211"/>
<name>A0A5R8Y211_9BACT</name>
<dbReference type="EMBL" id="VANU01000003">
    <property type="protein sequence ID" value="TLP38434.1"/>
    <property type="molecule type" value="Genomic_DNA"/>
</dbReference>
<evidence type="ECO:0000313" key="3">
    <source>
        <dbReference type="Proteomes" id="UP000308901"/>
    </source>
</evidence>
<evidence type="ECO:0000256" key="1">
    <source>
        <dbReference type="SAM" id="Coils"/>
    </source>
</evidence>
<keyword evidence="1" id="KW-0175">Coiled coil</keyword>
<proteinExistence type="predicted"/>
<feature type="coiled-coil region" evidence="1">
    <location>
        <begin position="344"/>
        <end position="432"/>
    </location>
</feature>
<dbReference type="OrthoDB" id="5350416at2"/>
<evidence type="ECO:0000313" key="2">
    <source>
        <dbReference type="EMBL" id="TLP38434.1"/>
    </source>
</evidence>
<accession>A0A5R8Y211</accession>
<gene>
    <name evidence="2" type="ORF">FDK22_08160</name>
</gene>
<keyword evidence="3" id="KW-1185">Reference proteome</keyword>
<dbReference type="Proteomes" id="UP000308901">
    <property type="component" value="Unassembled WGS sequence"/>
</dbReference>
<organism evidence="2 3">
    <name type="scientific">Arcobacter arenosus</name>
    <dbReference type="NCBI Taxonomy" id="2576037"/>
    <lineage>
        <taxon>Bacteria</taxon>
        <taxon>Pseudomonadati</taxon>
        <taxon>Campylobacterota</taxon>
        <taxon>Epsilonproteobacteria</taxon>
        <taxon>Campylobacterales</taxon>
        <taxon>Arcobacteraceae</taxon>
        <taxon>Arcobacter</taxon>
    </lineage>
</organism>
<comment type="caution">
    <text evidence="2">The sequence shown here is derived from an EMBL/GenBank/DDBJ whole genome shotgun (WGS) entry which is preliminary data.</text>
</comment>
<dbReference type="RefSeq" id="WP_138152429.1">
    <property type="nucleotide sequence ID" value="NZ_VANU01000003.1"/>
</dbReference>